<dbReference type="Proteomes" id="UP000299102">
    <property type="component" value="Unassembled WGS sequence"/>
</dbReference>
<protein>
    <submittedName>
        <fullName evidence="1">Uncharacterized protein</fullName>
    </submittedName>
</protein>
<sequence>MDKLTSHTSTHLLKFMESEVQDADEACPVAGHVAVITLGLFDCATAVSDLQKRKVEATREKYPITAAHQGSSTESPIGGYTVLDTLAVSAAAEHGAGTLRIKLRGGPMFSCGRPRTVTDHINN</sequence>
<name>A0A4C1XAZ8_EUMVA</name>
<keyword evidence="2" id="KW-1185">Reference proteome</keyword>
<dbReference type="EMBL" id="BGZK01000801">
    <property type="protein sequence ID" value="GBP60996.1"/>
    <property type="molecule type" value="Genomic_DNA"/>
</dbReference>
<organism evidence="1 2">
    <name type="scientific">Eumeta variegata</name>
    <name type="common">Bagworm moth</name>
    <name type="synonym">Eumeta japonica</name>
    <dbReference type="NCBI Taxonomy" id="151549"/>
    <lineage>
        <taxon>Eukaryota</taxon>
        <taxon>Metazoa</taxon>
        <taxon>Ecdysozoa</taxon>
        <taxon>Arthropoda</taxon>
        <taxon>Hexapoda</taxon>
        <taxon>Insecta</taxon>
        <taxon>Pterygota</taxon>
        <taxon>Neoptera</taxon>
        <taxon>Endopterygota</taxon>
        <taxon>Lepidoptera</taxon>
        <taxon>Glossata</taxon>
        <taxon>Ditrysia</taxon>
        <taxon>Tineoidea</taxon>
        <taxon>Psychidae</taxon>
        <taxon>Oiketicinae</taxon>
        <taxon>Eumeta</taxon>
    </lineage>
</organism>
<comment type="caution">
    <text evidence="1">The sequence shown here is derived from an EMBL/GenBank/DDBJ whole genome shotgun (WGS) entry which is preliminary data.</text>
</comment>
<gene>
    <name evidence="1" type="ORF">EVAR_51761_1</name>
</gene>
<accession>A0A4C1XAZ8</accession>
<evidence type="ECO:0000313" key="1">
    <source>
        <dbReference type="EMBL" id="GBP60996.1"/>
    </source>
</evidence>
<dbReference type="AlphaFoldDB" id="A0A4C1XAZ8"/>
<proteinExistence type="predicted"/>
<evidence type="ECO:0000313" key="2">
    <source>
        <dbReference type="Proteomes" id="UP000299102"/>
    </source>
</evidence>
<reference evidence="1 2" key="1">
    <citation type="journal article" date="2019" name="Commun. Biol.">
        <title>The bagworm genome reveals a unique fibroin gene that provides high tensile strength.</title>
        <authorList>
            <person name="Kono N."/>
            <person name="Nakamura H."/>
            <person name="Ohtoshi R."/>
            <person name="Tomita M."/>
            <person name="Numata K."/>
            <person name="Arakawa K."/>
        </authorList>
    </citation>
    <scope>NUCLEOTIDE SEQUENCE [LARGE SCALE GENOMIC DNA]</scope>
</reference>